<organism evidence="3 4">
    <name type="scientific">Kineosporia corallincola</name>
    <dbReference type="NCBI Taxonomy" id="2835133"/>
    <lineage>
        <taxon>Bacteria</taxon>
        <taxon>Bacillati</taxon>
        <taxon>Actinomycetota</taxon>
        <taxon>Actinomycetes</taxon>
        <taxon>Kineosporiales</taxon>
        <taxon>Kineosporiaceae</taxon>
        <taxon>Kineosporia</taxon>
    </lineage>
</organism>
<keyword evidence="1" id="KW-0732">Signal</keyword>
<gene>
    <name evidence="3" type="ORF">KIH74_05135</name>
</gene>
<evidence type="ECO:0000313" key="4">
    <source>
        <dbReference type="Proteomes" id="UP001197247"/>
    </source>
</evidence>
<dbReference type="Pfam" id="PF05901">
    <property type="entry name" value="Excalibur"/>
    <property type="match status" value="1"/>
</dbReference>
<keyword evidence="4" id="KW-1185">Reference proteome</keyword>
<evidence type="ECO:0000256" key="1">
    <source>
        <dbReference type="SAM" id="SignalP"/>
    </source>
</evidence>
<protein>
    <submittedName>
        <fullName evidence="3">Excalibur calcium-binding domain-containing protein</fullName>
    </submittedName>
</protein>
<dbReference type="RefSeq" id="WP_214154596.1">
    <property type="nucleotide sequence ID" value="NZ_JAHBAY010000002.1"/>
</dbReference>
<feature type="domain" description="Excalibur calcium-binding" evidence="2">
    <location>
        <begin position="38"/>
        <end position="97"/>
    </location>
</feature>
<accession>A0ABS5TB57</accession>
<dbReference type="EMBL" id="JAHBAY010000002">
    <property type="protein sequence ID" value="MBT0768295.1"/>
    <property type="molecule type" value="Genomic_DNA"/>
</dbReference>
<evidence type="ECO:0000259" key="2">
    <source>
        <dbReference type="SMART" id="SM00894"/>
    </source>
</evidence>
<feature type="signal peptide" evidence="1">
    <location>
        <begin position="1"/>
        <end position="24"/>
    </location>
</feature>
<dbReference type="SMART" id="SM00894">
    <property type="entry name" value="Excalibur"/>
    <property type="match status" value="1"/>
</dbReference>
<proteinExistence type="predicted"/>
<feature type="chain" id="PRO_5047053981" evidence="1">
    <location>
        <begin position="25"/>
        <end position="99"/>
    </location>
</feature>
<dbReference type="InterPro" id="IPR008613">
    <property type="entry name" value="Excalibur_Ca-bd_domain"/>
</dbReference>
<sequence length="99" mass="10496">MKRIATISVTALCLSMLGLAGASAAEAGTIAPAAAAKKYKNCTALHQDYEHGLRKKGAKDKVRGKTAPVATRLIPVRTKIYNANTKLDRDKDGVACEAR</sequence>
<dbReference type="Proteomes" id="UP001197247">
    <property type="component" value="Unassembled WGS sequence"/>
</dbReference>
<reference evidence="3 4" key="1">
    <citation type="submission" date="2021-05" db="EMBL/GenBank/DDBJ databases">
        <title>Kineosporia and Streptomyces sp. nov. two new marine actinobacteria isolated from Coral.</title>
        <authorList>
            <person name="Buangrab K."/>
            <person name="Sutthacheep M."/>
            <person name="Yeemin T."/>
            <person name="Harunari E."/>
            <person name="Igarashi Y."/>
            <person name="Kanchanasin P."/>
            <person name="Tanasupawat S."/>
            <person name="Phongsopitanun W."/>
        </authorList>
    </citation>
    <scope>NUCLEOTIDE SEQUENCE [LARGE SCALE GENOMIC DNA]</scope>
    <source>
        <strain evidence="3 4">J2-2</strain>
    </source>
</reference>
<name>A0ABS5TB57_9ACTN</name>
<comment type="caution">
    <text evidence="3">The sequence shown here is derived from an EMBL/GenBank/DDBJ whole genome shotgun (WGS) entry which is preliminary data.</text>
</comment>
<evidence type="ECO:0000313" key="3">
    <source>
        <dbReference type="EMBL" id="MBT0768295.1"/>
    </source>
</evidence>